<feature type="transmembrane region" description="Helical" evidence="1">
    <location>
        <begin position="9"/>
        <end position="28"/>
    </location>
</feature>
<keyword evidence="1" id="KW-1133">Transmembrane helix</keyword>
<proteinExistence type="predicted"/>
<dbReference type="OrthoDB" id="403918at2"/>
<organism evidence="2 3">
    <name type="scientific">Metamycoplasma hominis</name>
    <name type="common">Mycoplasma hominis</name>
    <dbReference type="NCBI Taxonomy" id="2098"/>
    <lineage>
        <taxon>Bacteria</taxon>
        <taxon>Bacillati</taxon>
        <taxon>Mycoplasmatota</taxon>
        <taxon>Mycoplasmoidales</taxon>
        <taxon>Metamycoplasmataceae</taxon>
        <taxon>Metamycoplasma</taxon>
    </lineage>
</organism>
<evidence type="ECO:0000313" key="2">
    <source>
        <dbReference type="EMBL" id="AYN65594.1"/>
    </source>
</evidence>
<accession>A0A454CA65</accession>
<reference evidence="2 3" key="2">
    <citation type="submission" date="2018-10" db="EMBL/GenBank/DDBJ databases">
        <title>Detection and isolation of Mycoplasma hominis as a predominant microorganism from pelvic cavity of patient with salpingitis and tubo-ovarian abscess.</title>
        <authorList>
            <person name="Guschin A.E."/>
            <person name="Khayrullina G.A."/>
            <person name="Rakovskaya I.V."/>
            <person name="Shelenkov A.A."/>
            <person name="Shagin D.A."/>
        </authorList>
    </citation>
    <scope>NUCLEOTIDE SEQUENCE [LARGE SCALE GENOMIC DNA]</scope>
    <source>
        <strain evidence="3">TOA</strain>
    </source>
</reference>
<evidence type="ECO:0008006" key="4">
    <source>
        <dbReference type="Google" id="ProtNLM"/>
    </source>
</evidence>
<evidence type="ECO:0000256" key="1">
    <source>
        <dbReference type="SAM" id="Phobius"/>
    </source>
</evidence>
<keyword evidence="1" id="KW-0472">Membrane</keyword>
<reference evidence="2 3" key="1">
    <citation type="submission" date="2014-08" db="EMBL/GenBank/DDBJ databases">
        <authorList>
            <person name="Kuleshov K."/>
            <person name="Dedkov V."/>
            <person name="Markelov M."/>
            <person name="Pimkina E."/>
        </authorList>
    </citation>
    <scope>NUCLEOTIDE SEQUENCE [LARGE SCALE GENOMIC DNA]</scope>
    <source>
        <strain evidence="3">TOA</strain>
    </source>
</reference>
<dbReference type="Proteomes" id="UP000029712">
    <property type="component" value="Chromosome"/>
</dbReference>
<keyword evidence="1" id="KW-0812">Transmembrane</keyword>
<dbReference type="AlphaFoldDB" id="A0A454CA65"/>
<gene>
    <name evidence="2" type="ORF">KN71_002780</name>
</gene>
<dbReference type="RefSeq" id="WP_036438718.1">
    <property type="nucleotide sequence ID" value="NZ_CP033021.1"/>
</dbReference>
<protein>
    <recommendedName>
        <fullName evidence="4">Spermidine/putrescine ABC transporter substrate-binding protein</fullName>
    </recommendedName>
</protein>
<evidence type="ECO:0000313" key="3">
    <source>
        <dbReference type="Proteomes" id="UP000029712"/>
    </source>
</evidence>
<dbReference type="EMBL" id="CP033021">
    <property type="protein sequence ID" value="AYN65594.1"/>
    <property type="molecule type" value="Genomic_DNA"/>
</dbReference>
<name>A0A454CA65_METHO</name>
<sequence>MRSRILKAISLIFLPLIFIALFLAFLVIKSTNQYRPSIYNYESYLAPTIINKLKSKYNFKEFKEISEFTQALLQDKAIAGIGSDFQAAQLILDRKIQKIDFSLVYGEKYKDWKERQFLYTPNVREHILRFDALILNILESDKSNKYKNFEIKKNSEGKPIAFRDKLNNNSKEVWDHFYDYIIPYFTQDKGIAYNINPKTRPNLNINNAIEKLNKNNKIFSWNEILQILSKNNYTHFGWTHAYLDNMMIGAFNSGENWEKIFTKKIGDNKIFDFNESNYKLAIDSFINFVKNSTGNDIKNNKKHYFSGDGLELLNHLIEPKTSRSDASIMYNGDALDAFYSEDNFQSVESGLIRFIRPKNTYMLMDNWIISKSLSKKETTTFLKAIRDHVINIDKHKNNIQNIEKIFFNQFKNNMTKQLKQSAEASFFETIHNIDKTLKDKLIQEFLKNKEFFNINEKSTSFEEWNSKKFREFLKDPTIQENYEWFLIWRNNYQDHNEAFLFDDLMSDAFANSEIGSISNFDYVSYTPTEKIIYDFIKKWYFGSNKVAISIFDQPESNNNYQVFSYPIIDNNLRTKIITYYYEKTKS</sequence>